<dbReference type="PANTHER" id="PTHR11138:SF5">
    <property type="entry name" value="METHIONYL-TRNA FORMYLTRANSFERASE, MITOCHONDRIAL"/>
    <property type="match status" value="1"/>
</dbReference>
<dbReference type="EMBL" id="CP133613">
    <property type="protein sequence ID" value="WMV16908.1"/>
    <property type="molecule type" value="Genomic_DNA"/>
</dbReference>
<dbReference type="FunFam" id="3.40.50.170:FF:000010">
    <property type="entry name" value="Methionyl-tRNA formyltransferase"/>
    <property type="match status" value="1"/>
</dbReference>
<dbReference type="PANTHER" id="PTHR11138">
    <property type="entry name" value="METHIONYL-TRNA FORMYLTRANSFERASE"/>
    <property type="match status" value="1"/>
</dbReference>
<dbReference type="GO" id="GO:0004479">
    <property type="term" value="F:methionyl-tRNA formyltransferase activity"/>
    <property type="evidence" value="ECO:0007669"/>
    <property type="project" value="UniProtKB-EC"/>
</dbReference>
<dbReference type="Proteomes" id="UP001234989">
    <property type="component" value="Chromosome 2"/>
</dbReference>
<feature type="transmembrane region" description="Helical" evidence="6">
    <location>
        <begin position="199"/>
        <end position="222"/>
    </location>
</feature>
<dbReference type="SUPFAM" id="SSF53328">
    <property type="entry name" value="Formyltransferase"/>
    <property type="match status" value="1"/>
</dbReference>
<reference evidence="9" key="1">
    <citation type="submission" date="2023-08" db="EMBL/GenBank/DDBJ databases">
        <title>A de novo genome assembly of Solanum verrucosum Schlechtendal, a Mexican diploid species geographically isolated from the other diploid A-genome species in potato relatives.</title>
        <authorList>
            <person name="Hosaka K."/>
        </authorList>
    </citation>
    <scope>NUCLEOTIDE SEQUENCE</scope>
    <source>
        <tissue evidence="9">Young leaves</tissue>
    </source>
</reference>
<evidence type="ECO:0000256" key="2">
    <source>
        <dbReference type="ARBA" id="ARBA00012261"/>
    </source>
</evidence>
<evidence type="ECO:0000259" key="8">
    <source>
        <dbReference type="Pfam" id="PF02911"/>
    </source>
</evidence>
<dbReference type="FunFam" id="3.10.25.10:FF:000005">
    <property type="entry name" value="Methionyl-tRNA formyltransferase"/>
    <property type="match status" value="1"/>
</dbReference>
<dbReference type="EC" id="2.1.2.9" evidence="2"/>
<keyword evidence="6" id="KW-0472">Membrane</keyword>
<proteinExistence type="inferred from homology"/>
<dbReference type="InterPro" id="IPR037022">
    <property type="entry name" value="Formyl_trans_C_sf"/>
</dbReference>
<sequence length="367" mass="39808">MLSSSVMIRRFCSFNVTASSSTITSTTKKKRLVFLGSPQVSASVLDTLFNASAAPDSLFEITAIVTQPPSGRDRGRKVMPSPVAQHALDRGFPSDLIFTPVKAGEEAFHFNFKSLEPELCVTAAYGNILPTKFLNIPSKGTVNIHPSLLPLYRGAAPVQRALQDGVKETGVSLAYTVRKLDAGPVIACERVTIDDQIKVFMIFFPEILFLIGFVIMGSKLLIRELPSIFDGSATGIAEEQDDSKATLAPKITPEESWLSFDEDAQVLHNKVRAFAGWPGTRARLKVIDPSNGESSIIELKIITTRIYGGIRSQDIEANDVLFTKGSLVIPCGGGTALEVLEIQLPGKRAVNAAAFWNGLRGQMLKKL</sequence>
<dbReference type="Pfam" id="PF00551">
    <property type="entry name" value="Formyl_trans_N"/>
    <property type="match status" value="1"/>
</dbReference>
<dbReference type="GO" id="GO:0005739">
    <property type="term" value="C:mitochondrion"/>
    <property type="evidence" value="ECO:0007669"/>
    <property type="project" value="TreeGrafter"/>
</dbReference>
<dbReference type="AlphaFoldDB" id="A0AAF0Q5V4"/>
<dbReference type="InterPro" id="IPR005793">
    <property type="entry name" value="Formyl_trans_C"/>
</dbReference>
<evidence type="ECO:0000256" key="4">
    <source>
        <dbReference type="ARBA" id="ARBA00022679"/>
    </source>
</evidence>
<evidence type="ECO:0000256" key="6">
    <source>
        <dbReference type="SAM" id="Phobius"/>
    </source>
</evidence>
<name>A0AAF0Q5V4_SOLVR</name>
<evidence type="ECO:0000313" key="9">
    <source>
        <dbReference type="EMBL" id="WMV16908.1"/>
    </source>
</evidence>
<dbReference type="InterPro" id="IPR041711">
    <property type="entry name" value="Met-tRNA-FMT_N"/>
</dbReference>
<evidence type="ECO:0000256" key="1">
    <source>
        <dbReference type="ARBA" id="ARBA00010699"/>
    </source>
</evidence>
<dbReference type="InterPro" id="IPR005794">
    <property type="entry name" value="Fmt"/>
</dbReference>
<keyword evidence="6" id="KW-0812">Transmembrane</keyword>
<dbReference type="SUPFAM" id="SSF50486">
    <property type="entry name" value="FMT C-terminal domain-like"/>
    <property type="match status" value="1"/>
</dbReference>
<protein>
    <recommendedName>
        <fullName evidence="3">Methionyl-tRNA formyltransferase, mitochondrial</fullName>
        <ecNumber evidence="2">2.1.2.9</ecNumber>
    </recommendedName>
</protein>
<dbReference type="InterPro" id="IPR011034">
    <property type="entry name" value="Formyl_transferase-like_C_sf"/>
</dbReference>
<dbReference type="Gene3D" id="3.40.50.170">
    <property type="entry name" value="Formyl transferase, N-terminal domain"/>
    <property type="match status" value="1"/>
</dbReference>
<feature type="domain" description="Formyl transferase C-terminal" evidence="8">
    <location>
        <begin position="250"/>
        <end position="359"/>
    </location>
</feature>
<dbReference type="Pfam" id="PF02911">
    <property type="entry name" value="Formyl_trans_C"/>
    <property type="match status" value="1"/>
</dbReference>
<keyword evidence="5" id="KW-0648">Protein biosynthesis</keyword>
<dbReference type="Gene3D" id="3.10.25.10">
    <property type="entry name" value="Formyl transferase, C-terminal domain"/>
    <property type="match status" value="1"/>
</dbReference>
<keyword evidence="10" id="KW-1185">Reference proteome</keyword>
<evidence type="ECO:0000256" key="3">
    <source>
        <dbReference type="ARBA" id="ARBA00014185"/>
    </source>
</evidence>
<dbReference type="HAMAP" id="MF_00182">
    <property type="entry name" value="Formyl_trans"/>
    <property type="match status" value="1"/>
</dbReference>
<dbReference type="InterPro" id="IPR036477">
    <property type="entry name" value="Formyl_transf_N_sf"/>
</dbReference>
<accession>A0AAF0Q5V4</accession>
<organism evidence="9 10">
    <name type="scientific">Solanum verrucosum</name>
    <dbReference type="NCBI Taxonomy" id="315347"/>
    <lineage>
        <taxon>Eukaryota</taxon>
        <taxon>Viridiplantae</taxon>
        <taxon>Streptophyta</taxon>
        <taxon>Embryophyta</taxon>
        <taxon>Tracheophyta</taxon>
        <taxon>Spermatophyta</taxon>
        <taxon>Magnoliopsida</taxon>
        <taxon>eudicotyledons</taxon>
        <taxon>Gunneridae</taxon>
        <taxon>Pentapetalae</taxon>
        <taxon>asterids</taxon>
        <taxon>lamiids</taxon>
        <taxon>Solanales</taxon>
        <taxon>Solanaceae</taxon>
        <taxon>Solanoideae</taxon>
        <taxon>Solaneae</taxon>
        <taxon>Solanum</taxon>
    </lineage>
</organism>
<keyword evidence="6" id="KW-1133">Transmembrane helix</keyword>
<feature type="domain" description="Formyl transferase N-terminal" evidence="7">
    <location>
        <begin position="31"/>
        <end position="195"/>
    </location>
</feature>
<evidence type="ECO:0000313" key="10">
    <source>
        <dbReference type="Proteomes" id="UP001234989"/>
    </source>
</evidence>
<dbReference type="CDD" id="cd08646">
    <property type="entry name" value="FMT_core_Met-tRNA-FMT_N"/>
    <property type="match status" value="1"/>
</dbReference>
<comment type="similarity">
    <text evidence="1">Belongs to the Fmt family.</text>
</comment>
<dbReference type="InterPro" id="IPR044135">
    <property type="entry name" value="Met-tRNA-FMT_C"/>
</dbReference>
<gene>
    <name evidence="9" type="ORF">MTR67_010293</name>
</gene>
<dbReference type="InterPro" id="IPR002376">
    <property type="entry name" value="Formyl_transf_N"/>
</dbReference>
<evidence type="ECO:0000256" key="5">
    <source>
        <dbReference type="ARBA" id="ARBA00022917"/>
    </source>
</evidence>
<dbReference type="CDD" id="cd08704">
    <property type="entry name" value="Met_tRNA_FMT_C"/>
    <property type="match status" value="1"/>
</dbReference>
<keyword evidence="4" id="KW-0808">Transferase</keyword>
<evidence type="ECO:0000259" key="7">
    <source>
        <dbReference type="Pfam" id="PF00551"/>
    </source>
</evidence>